<protein>
    <recommendedName>
        <fullName evidence="3">F-box domain-containing protein</fullName>
    </recommendedName>
</protein>
<evidence type="ECO:0000313" key="2">
    <source>
        <dbReference type="Proteomes" id="UP001583172"/>
    </source>
</evidence>
<dbReference type="EMBL" id="JAZGSY010000082">
    <property type="protein sequence ID" value="KAL1841228.1"/>
    <property type="molecule type" value="Genomic_DNA"/>
</dbReference>
<reference evidence="1 2" key="1">
    <citation type="journal article" date="2024" name="Commun. Biol.">
        <title>Comparative genomic analysis of thermophilic fungi reveals convergent evolutionary adaptations and gene losses.</title>
        <authorList>
            <person name="Steindorff A.S."/>
            <person name="Aguilar-Pontes M.V."/>
            <person name="Robinson A.J."/>
            <person name="Andreopoulos B."/>
            <person name="LaButti K."/>
            <person name="Kuo A."/>
            <person name="Mondo S."/>
            <person name="Riley R."/>
            <person name="Otillar R."/>
            <person name="Haridas S."/>
            <person name="Lipzen A."/>
            <person name="Grimwood J."/>
            <person name="Schmutz J."/>
            <person name="Clum A."/>
            <person name="Reid I.D."/>
            <person name="Moisan M.C."/>
            <person name="Butler G."/>
            <person name="Nguyen T.T.M."/>
            <person name="Dewar K."/>
            <person name="Conant G."/>
            <person name="Drula E."/>
            <person name="Henrissat B."/>
            <person name="Hansel C."/>
            <person name="Singer S."/>
            <person name="Hutchinson M.I."/>
            <person name="de Vries R.P."/>
            <person name="Natvig D.O."/>
            <person name="Powell A.J."/>
            <person name="Tsang A."/>
            <person name="Grigoriev I.V."/>
        </authorList>
    </citation>
    <scope>NUCLEOTIDE SEQUENCE [LARGE SCALE GENOMIC DNA]</scope>
    <source>
        <strain evidence="1 2">CBS 620.91</strain>
    </source>
</reference>
<accession>A0ABR3VHS8</accession>
<evidence type="ECO:0008006" key="3">
    <source>
        <dbReference type="Google" id="ProtNLM"/>
    </source>
</evidence>
<organism evidence="1 2">
    <name type="scientific">Humicola insolens</name>
    <name type="common">Soft-rot fungus</name>
    <dbReference type="NCBI Taxonomy" id="85995"/>
    <lineage>
        <taxon>Eukaryota</taxon>
        <taxon>Fungi</taxon>
        <taxon>Dikarya</taxon>
        <taxon>Ascomycota</taxon>
        <taxon>Pezizomycotina</taxon>
        <taxon>Sordariomycetes</taxon>
        <taxon>Sordariomycetidae</taxon>
        <taxon>Sordariales</taxon>
        <taxon>Chaetomiaceae</taxon>
        <taxon>Mycothermus</taxon>
    </lineage>
</organism>
<comment type="caution">
    <text evidence="1">The sequence shown here is derived from an EMBL/GenBank/DDBJ whole genome shotgun (WGS) entry which is preliminary data.</text>
</comment>
<dbReference type="Proteomes" id="UP001583172">
    <property type="component" value="Unassembled WGS sequence"/>
</dbReference>
<name>A0ABR3VHS8_HUMIN</name>
<evidence type="ECO:0000313" key="1">
    <source>
        <dbReference type="EMBL" id="KAL1841228.1"/>
    </source>
</evidence>
<sequence>MSLMKFPDELLTEIAEHFVIGLLDTPEVLATVGEHDCVSDARASLVALTLTNRRFNAIATRFLYHTVRIHDLGTLFYVVSRLLEAPHLAELVREIAVTADLSLSEAYYNLWDNAGFEKLIRSLDNDNATAASRTAYTAYRQLVKPFPDLERLISTTVAGEDEDLNGLGEAACALLLLLTSKARTLYLILPDQNTGPGEYPLLTSIFDTGPTPHVLSRLEHLLLASNPAVDVTHLPETAPRDFMLGRRVKHVELFGASLMEPENSVWADVWAHVETLKMKGADTSGAWWYWLCKEARPPLKEVEISTSVYFGDAVWDSNAPGLNEALSFCTGTLQRLRLDFGESRPSDEPYLGPRRKLACLPSMKFLTHLHIPPRLLFFSMDDMNRSNICDKLPPCLQILVLQQTASICHEPNPYESVTDIEEWSWDGPKYGALVHRAVLQLAFESADCLPRLEKVSVVRSSNGCGGWTAVPELDSIVTWTSARGLKIMSFSPTR</sequence>
<gene>
    <name evidence="1" type="ORF">VTJ49DRAFT_7296</name>
</gene>
<keyword evidence="2" id="KW-1185">Reference proteome</keyword>
<proteinExistence type="predicted"/>